<organism evidence="2 3">
    <name type="scientific">Steinernema carpocapsae</name>
    <name type="common">Entomopathogenic nematode</name>
    <dbReference type="NCBI Taxonomy" id="34508"/>
    <lineage>
        <taxon>Eukaryota</taxon>
        <taxon>Metazoa</taxon>
        <taxon>Ecdysozoa</taxon>
        <taxon>Nematoda</taxon>
        <taxon>Chromadorea</taxon>
        <taxon>Rhabditida</taxon>
        <taxon>Tylenchina</taxon>
        <taxon>Panagrolaimomorpha</taxon>
        <taxon>Strongyloidoidea</taxon>
        <taxon>Steinernematidae</taxon>
        <taxon>Steinernema</taxon>
    </lineage>
</organism>
<evidence type="ECO:0000256" key="1">
    <source>
        <dbReference type="SAM" id="MobiDB-lite"/>
    </source>
</evidence>
<accession>A0A4U8ULB0</accession>
<proteinExistence type="predicted"/>
<keyword evidence="3" id="KW-1185">Reference proteome</keyword>
<feature type="region of interest" description="Disordered" evidence="1">
    <location>
        <begin position="96"/>
        <end position="131"/>
    </location>
</feature>
<name>A0A4U8ULB0_STECR</name>
<dbReference type="EMBL" id="CM016762">
    <property type="protein sequence ID" value="TMS33349.1"/>
    <property type="molecule type" value="Genomic_DNA"/>
</dbReference>
<reference evidence="2 3" key="1">
    <citation type="journal article" date="2015" name="Genome Biol.">
        <title>Comparative genomics of Steinernema reveals deeply conserved gene regulatory networks.</title>
        <authorList>
            <person name="Dillman A.R."/>
            <person name="Macchietto M."/>
            <person name="Porter C.F."/>
            <person name="Rogers A."/>
            <person name="Williams B."/>
            <person name="Antoshechkin I."/>
            <person name="Lee M.M."/>
            <person name="Goodwin Z."/>
            <person name="Lu X."/>
            <person name="Lewis E.E."/>
            <person name="Goodrich-Blair H."/>
            <person name="Stock S.P."/>
            <person name="Adams B.J."/>
            <person name="Sternberg P.W."/>
            <person name="Mortazavi A."/>
        </authorList>
    </citation>
    <scope>NUCLEOTIDE SEQUENCE [LARGE SCALE GENOMIC DNA]</scope>
    <source>
        <strain evidence="2 3">ALL</strain>
    </source>
</reference>
<evidence type="ECO:0000313" key="2">
    <source>
        <dbReference type="EMBL" id="TMS33349.1"/>
    </source>
</evidence>
<comment type="caution">
    <text evidence="2">The sequence shown here is derived from an EMBL/GenBank/DDBJ whole genome shotgun (WGS) entry which is preliminary data.</text>
</comment>
<gene>
    <name evidence="2" type="ORF">L596_001104</name>
</gene>
<protein>
    <submittedName>
        <fullName evidence="2">Uncharacterized protein</fullName>
    </submittedName>
</protein>
<dbReference type="AlphaFoldDB" id="A0A4U8ULB0"/>
<dbReference type="EMBL" id="AZBU02000001">
    <property type="protein sequence ID" value="TMS33349.1"/>
    <property type="molecule type" value="Genomic_DNA"/>
</dbReference>
<feature type="compositionally biased region" description="Basic residues" evidence="1">
    <location>
        <begin position="107"/>
        <end position="130"/>
    </location>
</feature>
<reference evidence="2 3" key="2">
    <citation type="journal article" date="2019" name="G3 (Bethesda)">
        <title>Hybrid Assembly of the Genome of the Entomopathogenic Nematode Steinernema carpocapsae Identifies the X-Chromosome.</title>
        <authorList>
            <person name="Serra L."/>
            <person name="Macchietto M."/>
            <person name="Macias-Munoz A."/>
            <person name="McGill C.J."/>
            <person name="Rodriguez I.M."/>
            <person name="Rodriguez B."/>
            <person name="Murad R."/>
            <person name="Mortazavi A."/>
        </authorList>
    </citation>
    <scope>NUCLEOTIDE SEQUENCE [LARGE SCALE GENOMIC DNA]</scope>
    <source>
        <strain evidence="2 3">ALL</strain>
    </source>
</reference>
<sequence>MCVPRSDHVAATPMEPRAMEASVFVDSDPQRMLAMRTQLQEELNELRRQTEPKPTATKEELDALHWLVDMDQMTTKEEPLDFDWSEIRMDVALPKEMPTQKDVASSKSKKAPIQKTIEKRKRRIRPRSQKPIRLSDYAQKGQFLIRYSDYIRQDDRIWCVEDHILIRCWVRIPNYESGNTYKLCYKQTERYMGWFPDQTTSYHLVPLHESHMITQSHMEIANPFVIAKFDEMAAASPVKQESVQPMTVASPVKKEVVEVAIELGTDSGSAEEWIEVSAVY</sequence>
<dbReference type="Proteomes" id="UP000298663">
    <property type="component" value="Chromosome X"/>
</dbReference>
<evidence type="ECO:0000313" key="3">
    <source>
        <dbReference type="Proteomes" id="UP000298663"/>
    </source>
</evidence>